<dbReference type="Pfam" id="PF21982">
    <property type="entry name" value="RecX_HTH1"/>
    <property type="match status" value="1"/>
</dbReference>
<sequence>MGKAPDWSGLTSTGNGAGGPLSVVGPQDPAERQAVIDRLRAMLAGAPGNAQADGIEVDSIEADGTDPAEEAGFAGDTEDTGQAGADVSGGWHPGVSGGDNPAVPLGEDAFPDFPGGGPFPDFLGEAVVGAVWGPDPAPKSAGSPAGRGTAAGSAPGPTATPREKSRPKRPSRRRAAADAGDAEAFDEPDEARRPRKRSTQVPPWAREPIVYEDDAAAEAAARAIVLRLLTGAPKTRRQLEQKLAEKDIPAHVSATVLDRFTEVELIDDAAFAESWVRQRARSKGLARSALRRELGQKGVAEASIDSALEQVDSDQERETAREMVVKKLAGSTGTLDRDKAMRRLVGMLGRKGYSSSLAMGVIREEWDKLHG</sequence>
<evidence type="ECO:0000256" key="2">
    <source>
        <dbReference type="ARBA" id="ARBA00009695"/>
    </source>
</evidence>
<dbReference type="PANTHER" id="PTHR33602:SF1">
    <property type="entry name" value="REGULATORY PROTEIN RECX FAMILY PROTEIN"/>
    <property type="match status" value="1"/>
</dbReference>
<accession>A0ABP7CUR1</accession>
<feature type="compositionally biased region" description="Acidic residues" evidence="6">
    <location>
        <begin position="55"/>
        <end position="69"/>
    </location>
</feature>
<feature type="region of interest" description="Disordered" evidence="6">
    <location>
        <begin position="134"/>
        <end position="201"/>
    </location>
</feature>
<organism evidence="9 10">
    <name type="scientific">Arthrobacter ginkgonis</name>
    <dbReference type="NCBI Taxonomy" id="1630594"/>
    <lineage>
        <taxon>Bacteria</taxon>
        <taxon>Bacillati</taxon>
        <taxon>Actinomycetota</taxon>
        <taxon>Actinomycetes</taxon>
        <taxon>Micrococcales</taxon>
        <taxon>Micrococcaceae</taxon>
        <taxon>Arthrobacter</taxon>
    </lineage>
</organism>
<dbReference type="InterPro" id="IPR003783">
    <property type="entry name" value="Regulatory_RecX"/>
</dbReference>
<evidence type="ECO:0000256" key="3">
    <source>
        <dbReference type="ARBA" id="ARBA00018111"/>
    </source>
</evidence>
<dbReference type="Gene3D" id="1.10.10.10">
    <property type="entry name" value="Winged helix-like DNA-binding domain superfamily/Winged helix DNA-binding domain"/>
    <property type="match status" value="1"/>
</dbReference>
<evidence type="ECO:0000256" key="6">
    <source>
        <dbReference type="SAM" id="MobiDB-lite"/>
    </source>
</evidence>
<feature type="region of interest" description="Disordered" evidence="6">
    <location>
        <begin position="47"/>
        <end position="118"/>
    </location>
</feature>
<proteinExistence type="inferred from homology"/>
<dbReference type="RefSeq" id="WP_345152824.1">
    <property type="nucleotide sequence ID" value="NZ_BAABEO010000023.1"/>
</dbReference>
<comment type="subcellular location">
    <subcellularLocation>
        <location evidence="1 5">Cytoplasm</location>
    </subcellularLocation>
</comment>
<evidence type="ECO:0000256" key="4">
    <source>
        <dbReference type="ARBA" id="ARBA00022490"/>
    </source>
</evidence>
<feature type="domain" description="RecX first three-helical" evidence="8">
    <location>
        <begin position="221"/>
        <end position="259"/>
    </location>
</feature>
<feature type="region of interest" description="Disordered" evidence="6">
    <location>
        <begin position="1"/>
        <end position="30"/>
    </location>
</feature>
<gene>
    <name evidence="5" type="primary">recX</name>
    <name evidence="9" type="ORF">GCM10023081_35160</name>
</gene>
<comment type="similarity">
    <text evidence="2 5">Belongs to the RecX family.</text>
</comment>
<dbReference type="InterPro" id="IPR036388">
    <property type="entry name" value="WH-like_DNA-bd_sf"/>
</dbReference>
<evidence type="ECO:0000313" key="9">
    <source>
        <dbReference type="EMBL" id="GAA3694860.1"/>
    </source>
</evidence>
<dbReference type="Proteomes" id="UP001500752">
    <property type="component" value="Unassembled WGS sequence"/>
</dbReference>
<comment type="function">
    <text evidence="5">Modulates RecA activity.</text>
</comment>
<feature type="compositionally biased region" description="Acidic residues" evidence="6">
    <location>
        <begin position="180"/>
        <end position="189"/>
    </location>
</feature>
<evidence type="ECO:0000256" key="1">
    <source>
        <dbReference type="ARBA" id="ARBA00004496"/>
    </source>
</evidence>
<feature type="domain" description="RecX second three-helical" evidence="7">
    <location>
        <begin position="267"/>
        <end position="308"/>
    </location>
</feature>
<protein>
    <recommendedName>
        <fullName evidence="3 5">Regulatory protein RecX</fullName>
    </recommendedName>
</protein>
<keyword evidence="10" id="KW-1185">Reference proteome</keyword>
<name>A0ABP7CUR1_9MICC</name>
<dbReference type="InterPro" id="IPR053924">
    <property type="entry name" value="RecX_HTH_2nd"/>
</dbReference>
<evidence type="ECO:0000313" key="10">
    <source>
        <dbReference type="Proteomes" id="UP001500752"/>
    </source>
</evidence>
<dbReference type="Pfam" id="PF02631">
    <property type="entry name" value="RecX_HTH2"/>
    <property type="match status" value="1"/>
</dbReference>
<keyword evidence="4 5" id="KW-0963">Cytoplasm</keyword>
<evidence type="ECO:0000256" key="5">
    <source>
        <dbReference type="HAMAP-Rule" id="MF_01114"/>
    </source>
</evidence>
<dbReference type="EMBL" id="BAABEO010000023">
    <property type="protein sequence ID" value="GAA3694860.1"/>
    <property type="molecule type" value="Genomic_DNA"/>
</dbReference>
<evidence type="ECO:0000259" key="8">
    <source>
        <dbReference type="Pfam" id="PF21982"/>
    </source>
</evidence>
<evidence type="ECO:0000259" key="7">
    <source>
        <dbReference type="Pfam" id="PF02631"/>
    </source>
</evidence>
<comment type="caution">
    <text evidence="9">The sequence shown here is derived from an EMBL/GenBank/DDBJ whole genome shotgun (WGS) entry which is preliminary data.</text>
</comment>
<feature type="compositionally biased region" description="Basic residues" evidence="6">
    <location>
        <begin position="165"/>
        <end position="174"/>
    </location>
</feature>
<reference evidence="10" key="1">
    <citation type="journal article" date="2019" name="Int. J. Syst. Evol. Microbiol.">
        <title>The Global Catalogue of Microorganisms (GCM) 10K type strain sequencing project: providing services to taxonomists for standard genome sequencing and annotation.</title>
        <authorList>
            <consortium name="The Broad Institute Genomics Platform"/>
            <consortium name="The Broad Institute Genome Sequencing Center for Infectious Disease"/>
            <person name="Wu L."/>
            <person name="Ma J."/>
        </authorList>
    </citation>
    <scope>NUCLEOTIDE SEQUENCE [LARGE SCALE GENOMIC DNA]</scope>
    <source>
        <strain evidence="10">JCM 30742</strain>
    </source>
</reference>
<dbReference type="HAMAP" id="MF_01114">
    <property type="entry name" value="RecX"/>
    <property type="match status" value="1"/>
</dbReference>
<dbReference type="PANTHER" id="PTHR33602">
    <property type="entry name" value="REGULATORY PROTEIN RECX FAMILY PROTEIN"/>
    <property type="match status" value="1"/>
</dbReference>
<feature type="compositionally biased region" description="Low complexity" evidence="6">
    <location>
        <begin position="140"/>
        <end position="160"/>
    </location>
</feature>
<dbReference type="InterPro" id="IPR053926">
    <property type="entry name" value="RecX_HTH_1st"/>
</dbReference>